<gene>
    <name evidence="2" type="ORF">DPMN_077709</name>
</gene>
<reference evidence="2" key="1">
    <citation type="journal article" date="2019" name="bioRxiv">
        <title>The Genome of the Zebra Mussel, Dreissena polymorpha: A Resource for Invasive Species Research.</title>
        <authorList>
            <person name="McCartney M.A."/>
            <person name="Auch B."/>
            <person name="Kono T."/>
            <person name="Mallez S."/>
            <person name="Zhang Y."/>
            <person name="Obille A."/>
            <person name="Becker A."/>
            <person name="Abrahante J.E."/>
            <person name="Garbe J."/>
            <person name="Badalamenti J.P."/>
            <person name="Herman A."/>
            <person name="Mangelson H."/>
            <person name="Liachko I."/>
            <person name="Sullivan S."/>
            <person name="Sone E.D."/>
            <person name="Koren S."/>
            <person name="Silverstein K.A.T."/>
            <person name="Beckman K.B."/>
            <person name="Gohl D.M."/>
        </authorList>
    </citation>
    <scope>NUCLEOTIDE SEQUENCE</scope>
    <source>
        <strain evidence="2">Duluth1</strain>
        <tissue evidence="2">Whole animal</tissue>
    </source>
</reference>
<sequence length="163" mass="17254">MGAWSVAAGVDIMAGTGRTEDVLIGDRLVEDGVWLESKVLAVEAMTAITSLVLWRGAIMVVRDGVGLEIELVAVEGMMAVTSLVLRRGAIAVVDDGVWLERKLVAVDVIMVVTALLLWRGAIAVVEVGTGMINEDAGTTGRGDKSNDGMDWRGSWTGDDGLDR</sequence>
<evidence type="ECO:0000313" key="3">
    <source>
        <dbReference type="Proteomes" id="UP000828390"/>
    </source>
</evidence>
<keyword evidence="3" id="KW-1185">Reference proteome</keyword>
<evidence type="ECO:0000256" key="1">
    <source>
        <dbReference type="SAM" id="MobiDB-lite"/>
    </source>
</evidence>
<reference evidence="2" key="2">
    <citation type="submission" date="2020-11" db="EMBL/GenBank/DDBJ databases">
        <authorList>
            <person name="McCartney M.A."/>
            <person name="Auch B."/>
            <person name="Kono T."/>
            <person name="Mallez S."/>
            <person name="Becker A."/>
            <person name="Gohl D.M."/>
            <person name="Silverstein K.A.T."/>
            <person name="Koren S."/>
            <person name="Bechman K.B."/>
            <person name="Herman A."/>
            <person name="Abrahante J.E."/>
            <person name="Garbe J."/>
        </authorList>
    </citation>
    <scope>NUCLEOTIDE SEQUENCE</scope>
    <source>
        <strain evidence="2">Duluth1</strain>
        <tissue evidence="2">Whole animal</tissue>
    </source>
</reference>
<dbReference type="EMBL" id="JAIWYP010000015">
    <property type="protein sequence ID" value="KAH3702683.1"/>
    <property type="molecule type" value="Genomic_DNA"/>
</dbReference>
<organism evidence="2 3">
    <name type="scientific">Dreissena polymorpha</name>
    <name type="common">Zebra mussel</name>
    <name type="synonym">Mytilus polymorpha</name>
    <dbReference type="NCBI Taxonomy" id="45954"/>
    <lineage>
        <taxon>Eukaryota</taxon>
        <taxon>Metazoa</taxon>
        <taxon>Spiralia</taxon>
        <taxon>Lophotrochozoa</taxon>
        <taxon>Mollusca</taxon>
        <taxon>Bivalvia</taxon>
        <taxon>Autobranchia</taxon>
        <taxon>Heteroconchia</taxon>
        <taxon>Euheterodonta</taxon>
        <taxon>Imparidentia</taxon>
        <taxon>Neoheterodontei</taxon>
        <taxon>Myida</taxon>
        <taxon>Dreissenoidea</taxon>
        <taxon>Dreissenidae</taxon>
        <taxon>Dreissena</taxon>
    </lineage>
</organism>
<feature type="region of interest" description="Disordered" evidence="1">
    <location>
        <begin position="135"/>
        <end position="163"/>
    </location>
</feature>
<comment type="caution">
    <text evidence="2">The sequence shown here is derived from an EMBL/GenBank/DDBJ whole genome shotgun (WGS) entry which is preliminary data.</text>
</comment>
<evidence type="ECO:0000313" key="2">
    <source>
        <dbReference type="EMBL" id="KAH3702683.1"/>
    </source>
</evidence>
<dbReference type="Proteomes" id="UP000828390">
    <property type="component" value="Unassembled WGS sequence"/>
</dbReference>
<name>A0A9D3YPB7_DREPO</name>
<dbReference type="AlphaFoldDB" id="A0A9D3YPB7"/>
<proteinExistence type="predicted"/>
<accession>A0A9D3YPB7</accession>
<protein>
    <submittedName>
        <fullName evidence="2">Uncharacterized protein</fullName>
    </submittedName>
</protein>
<feature type="compositionally biased region" description="Basic and acidic residues" evidence="1">
    <location>
        <begin position="141"/>
        <end position="150"/>
    </location>
</feature>